<dbReference type="Proteomes" id="UP000550260">
    <property type="component" value="Unassembled WGS sequence"/>
</dbReference>
<feature type="domain" description="N-acetyltransferase" evidence="1">
    <location>
        <begin position="31"/>
        <end position="192"/>
    </location>
</feature>
<organism evidence="2 3">
    <name type="scientific">Amycolatopsis echigonensis</name>
    <dbReference type="NCBI Taxonomy" id="2576905"/>
    <lineage>
        <taxon>Bacteria</taxon>
        <taxon>Bacillati</taxon>
        <taxon>Actinomycetota</taxon>
        <taxon>Actinomycetes</taxon>
        <taxon>Pseudonocardiales</taxon>
        <taxon>Pseudonocardiaceae</taxon>
        <taxon>Amycolatopsis</taxon>
    </lineage>
</organism>
<protein>
    <submittedName>
        <fullName evidence="2">GNAT family N-acetyltransferase</fullName>
    </submittedName>
</protein>
<accession>A0A8E1W0M2</accession>
<dbReference type="InterPro" id="IPR051531">
    <property type="entry name" value="N-acetyltransferase"/>
</dbReference>
<dbReference type="InterPro" id="IPR000182">
    <property type="entry name" value="GNAT_dom"/>
</dbReference>
<dbReference type="Pfam" id="PF13302">
    <property type="entry name" value="Acetyltransf_3"/>
    <property type="match status" value="1"/>
</dbReference>
<dbReference type="PANTHER" id="PTHR43792:SF1">
    <property type="entry name" value="N-ACETYLTRANSFERASE DOMAIN-CONTAINING PROTEIN"/>
    <property type="match status" value="1"/>
</dbReference>
<comment type="caution">
    <text evidence="2">The sequence shown here is derived from an EMBL/GenBank/DDBJ whole genome shotgun (WGS) entry which is preliminary data.</text>
</comment>
<name>A0A8E1W0M2_9PSEU</name>
<dbReference type="PANTHER" id="PTHR43792">
    <property type="entry name" value="GNAT FAMILY, PUTATIVE (AFU_ORTHOLOGUE AFUA_3G00765)-RELATED-RELATED"/>
    <property type="match status" value="1"/>
</dbReference>
<evidence type="ECO:0000313" key="2">
    <source>
        <dbReference type="EMBL" id="MBB2501938.1"/>
    </source>
</evidence>
<dbReference type="EMBL" id="JACJHR010000032">
    <property type="protein sequence ID" value="MBB2501938.1"/>
    <property type="molecule type" value="Genomic_DNA"/>
</dbReference>
<evidence type="ECO:0000259" key="1">
    <source>
        <dbReference type="PROSITE" id="PS51186"/>
    </source>
</evidence>
<gene>
    <name evidence="2" type="ORF">H5411_22760</name>
</gene>
<dbReference type="InterPro" id="IPR016181">
    <property type="entry name" value="Acyl_CoA_acyltransferase"/>
</dbReference>
<reference evidence="2 3" key="1">
    <citation type="submission" date="2020-08" db="EMBL/GenBank/DDBJ databases">
        <title>Amycolatopsis echigonensis JCM 21831.</title>
        <authorList>
            <person name="Tedsree N."/>
            <person name="Kuncharoen N."/>
            <person name="Likhitwitayawuid K."/>
            <person name="Tanasupawat S."/>
        </authorList>
    </citation>
    <scope>NUCLEOTIDE SEQUENCE [LARGE SCALE GENOMIC DNA]</scope>
    <source>
        <strain evidence="2 3">JCM 21831</strain>
    </source>
</reference>
<evidence type="ECO:0000313" key="3">
    <source>
        <dbReference type="Proteomes" id="UP000550260"/>
    </source>
</evidence>
<proteinExistence type="predicted"/>
<dbReference type="SUPFAM" id="SSF55729">
    <property type="entry name" value="Acyl-CoA N-acyltransferases (Nat)"/>
    <property type="match status" value="1"/>
</dbReference>
<dbReference type="PROSITE" id="PS51186">
    <property type="entry name" value="GNAT"/>
    <property type="match status" value="1"/>
</dbReference>
<dbReference type="Gene3D" id="3.40.630.30">
    <property type="match status" value="1"/>
</dbReference>
<dbReference type="GO" id="GO:0016747">
    <property type="term" value="F:acyltransferase activity, transferring groups other than amino-acyl groups"/>
    <property type="evidence" value="ECO:0007669"/>
    <property type="project" value="InterPro"/>
</dbReference>
<dbReference type="AlphaFoldDB" id="A0A8E1W0M2"/>
<sequence length="192" mass="21584">MAEIVAVFSARFLSDPVVTVGGVTEIVTERLVLRHFVEADRQAVVEIQCDPETNRHNPRPPDTATTLAMFDSWLEHWETYGYGYLAVRERGRPEAGDGSDVIGMTGVRNREFRGEKVLNLAYRFRPTAWGKGYAAEAARAAVEWAEREIPAIPVLISVAVTNTPSLRVVEKLGFTEYVEDEYDGAVSRHFRR</sequence>